<proteinExistence type="predicted"/>
<feature type="region of interest" description="Disordered" evidence="1">
    <location>
        <begin position="1"/>
        <end position="36"/>
    </location>
</feature>
<evidence type="ECO:0000313" key="2">
    <source>
        <dbReference type="EMBL" id="KAF2162646.1"/>
    </source>
</evidence>
<feature type="compositionally biased region" description="Polar residues" evidence="1">
    <location>
        <begin position="1"/>
        <end position="11"/>
    </location>
</feature>
<evidence type="ECO:0000313" key="3">
    <source>
        <dbReference type="Proteomes" id="UP000799537"/>
    </source>
</evidence>
<protein>
    <submittedName>
        <fullName evidence="2">Uncharacterized protein</fullName>
    </submittedName>
</protein>
<sequence length="140" mass="15160">MPGDSVQSQVSLPGKRIAPFHGGAQRDPSGLRPEADGLDLQSVVATKIARKSQRSSRDAYDQLMLESCAGREAGWWMAGCMNHHLGRQKLADGASSRMVEMVGEPALVLQEPQLVARRLCSCRAHLKRICIAASGGMQYT</sequence>
<dbReference type="RefSeq" id="XP_033663535.1">
    <property type="nucleotide sequence ID" value="XM_033813807.1"/>
</dbReference>
<organism evidence="2 3">
    <name type="scientific">Zasmidium cellare ATCC 36951</name>
    <dbReference type="NCBI Taxonomy" id="1080233"/>
    <lineage>
        <taxon>Eukaryota</taxon>
        <taxon>Fungi</taxon>
        <taxon>Dikarya</taxon>
        <taxon>Ascomycota</taxon>
        <taxon>Pezizomycotina</taxon>
        <taxon>Dothideomycetes</taxon>
        <taxon>Dothideomycetidae</taxon>
        <taxon>Mycosphaerellales</taxon>
        <taxon>Mycosphaerellaceae</taxon>
        <taxon>Zasmidium</taxon>
    </lineage>
</organism>
<gene>
    <name evidence="2" type="ORF">M409DRAFT_58063</name>
</gene>
<dbReference type="GeneID" id="54567079"/>
<accession>A0A6A6CB14</accession>
<dbReference type="AlphaFoldDB" id="A0A6A6CB14"/>
<name>A0A6A6CB14_ZASCE</name>
<evidence type="ECO:0000256" key="1">
    <source>
        <dbReference type="SAM" id="MobiDB-lite"/>
    </source>
</evidence>
<reference evidence="2" key="1">
    <citation type="journal article" date="2020" name="Stud. Mycol.">
        <title>101 Dothideomycetes genomes: a test case for predicting lifestyles and emergence of pathogens.</title>
        <authorList>
            <person name="Haridas S."/>
            <person name="Albert R."/>
            <person name="Binder M."/>
            <person name="Bloem J."/>
            <person name="Labutti K."/>
            <person name="Salamov A."/>
            <person name="Andreopoulos B."/>
            <person name="Baker S."/>
            <person name="Barry K."/>
            <person name="Bills G."/>
            <person name="Bluhm B."/>
            <person name="Cannon C."/>
            <person name="Castanera R."/>
            <person name="Culley D."/>
            <person name="Daum C."/>
            <person name="Ezra D."/>
            <person name="Gonzalez J."/>
            <person name="Henrissat B."/>
            <person name="Kuo A."/>
            <person name="Liang C."/>
            <person name="Lipzen A."/>
            <person name="Lutzoni F."/>
            <person name="Magnuson J."/>
            <person name="Mondo S."/>
            <person name="Nolan M."/>
            <person name="Ohm R."/>
            <person name="Pangilinan J."/>
            <person name="Park H.-J."/>
            <person name="Ramirez L."/>
            <person name="Alfaro M."/>
            <person name="Sun H."/>
            <person name="Tritt A."/>
            <person name="Yoshinaga Y."/>
            <person name="Zwiers L.-H."/>
            <person name="Turgeon B."/>
            <person name="Goodwin S."/>
            <person name="Spatafora J."/>
            <person name="Crous P."/>
            <person name="Grigoriev I."/>
        </authorList>
    </citation>
    <scope>NUCLEOTIDE SEQUENCE</scope>
    <source>
        <strain evidence="2">ATCC 36951</strain>
    </source>
</reference>
<dbReference type="Proteomes" id="UP000799537">
    <property type="component" value="Unassembled WGS sequence"/>
</dbReference>
<keyword evidence="3" id="KW-1185">Reference proteome</keyword>
<dbReference type="EMBL" id="ML993612">
    <property type="protein sequence ID" value="KAF2162646.1"/>
    <property type="molecule type" value="Genomic_DNA"/>
</dbReference>